<dbReference type="Gene3D" id="3.30.565.10">
    <property type="entry name" value="Histidine kinase-like ATPase, C-terminal domain"/>
    <property type="match status" value="1"/>
</dbReference>
<feature type="transmembrane region" description="Helical" evidence="12">
    <location>
        <begin position="240"/>
        <end position="262"/>
    </location>
</feature>
<dbReference type="InterPro" id="IPR036890">
    <property type="entry name" value="HATPase_C_sf"/>
</dbReference>
<dbReference type="SMART" id="SM00388">
    <property type="entry name" value="HisKA"/>
    <property type="match status" value="1"/>
</dbReference>
<dbReference type="CDD" id="cd00082">
    <property type="entry name" value="HisKA"/>
    <property type="match status" value="1"/>
</dbReference>
<proteinExistence type="predicted"/>
<dbReference type="PROSITE" id="PS50885">
    <property type="entry name" value="HAMP"/>
    <property type="match status" value="1"/>
</dbReference>
<dbReference type="SMART" id="SM00387">
    <property type="entry name" value="HATPase_c"/>
    <property type="match status" value="1"/>
</dbReference>
<evidence type="ECO:0000256" key="4">
    <source>
        <dbReference type="ARBA" id="ARBA00022553"/>
    </source>
</evidence>
<evidence type="ECO:0000256" key="9">
    <source>
        <dbReference type="ARBA" id="ARBA00023012"/>
    </source>
</evidence>
<dbReference type="Gene3D" id="6.10.340.10">
    <property type="match status" value="1"/>
</dbReference>
<dbReference type="EC" id="2.7.13.3" evidence="3"/>
<comment type="caution">
    <text evidence="15">The sequence shown here is derived from an EMBL/GenBank/DDBJ whole genome shotgun (WGS) entry which is preliminary data.</text>
</comment>
<dbReference type="RefSeq" id="WP_161096651.1">
    <property type="nucleotide sequence ID" value="NZ_WWCW01000025.1"/>
</dbReference>
<evidence type="ECO:0000259" key="13">
    <source>
        <dbReference type="PROSITE" id="PS50109"/>
    </source>
</evidence>
<dbReference type="SUPFAM" id="SSF47384">
    <property type="entry name" value="Homodimeric domain of signal transducing histidine kinase"/>
    <property type="match status" value="1"/>
</dbReference>
<dbReference type="InterPro" id="IPR003594">
    <property type="entry name" value="HATPase_dom"/>
</dbReference>
<evidence type="ECO:0000256" key="8">
    <source>
        <dbReference type="ARBA" id="ARBA00022989"/>
    </source>
</evidence>
<evidence type="ECO:0000256" key="11">
    <source>
        <dbReference type="SAM" id="MobiDB-lite"/>
    </source>
</evidence>
<feature type="region of interest" description="Disordered" evidence="11">
    <location>
        <begin position="148"/>
        <end position="230"/>
    </location>
</feature>
<dbReference type="Pfam" id="PF02518">
    <property type="entry name" value="HATPase_c"/>
    <property type="match status" value="1"/>
</dbReference>
<feature type="compositionally biased region" description="Low complexity" evidence="11">
    <location>
        <begin position="183"/>
        <end position="193"/>
    </location>
</feature>
<sequence>MGRLFWKFFVCILLAQLTAIVGIGGAVWLRNHNQEANQPKDLDTSPPAEMAINSAAATLEYGGVKALRRMLENMERHRVFAVDEQGHELLGRTVSAAMLRESHALLKQEGKRRVVRQVSDPEGKRFILFLPSRGMDLDRPLMAGLGGAQMALQGGPPMPRGQGPGFGLGPGPAPGPNPGPGTGTSPSPGAQPGQAYGQSPGPDPRFDPSRAGAPPDAPPNGRGYGGPGDMRGPRFQPLTLWVPIAAATVASLLFAMLLAWYFSRPIRALRQAFDAAAGGDLSPRFGAGGKGKRNSELNDLGRDFDRMTARLRSLIDGQTRLLHDVSHELRSPLARLQAAIGLAHQQPEKLAASLERIERESVRMDKLVGELLTLARLEAGAIKASQEEISMAELLEQIADDANYEASSQRRSVVQEGEADVMVAGQADLLGRAIENVVRNAIKHSPEGGVVQLQTRTLPDARQLCIRVLDRGPGVAMADLETIFQPFFRSSSASTEGHGLGLAIAQHVIEAHGGSIKASNRADGGLCVEMLLPVKG</sequence>
<evidence type="ECO:0000259" key="14">
    <source>
        <dbReference type="PROSITE" id="PS50885"/>
    </source>
</evidence>
<dbReference type="InterPro" id="IPR004358">
    <property type="entry name" value="Sig_transdc_His_kin-like_C"/>
</dbReference>
<keyword evidence="5" id="KW-0808">Transferase</keyword>
<dbReference type="AlphaFoldDB" id="A0A845G0Y8"/>
<dbReference type="SMART" id="SM00304">
    <property type="entry name" value="HAMP"/>
    <property type="match status" value="1"/>
</dbReference>
<dbReference type="CDD" id="cd06225">
    <property type="entry name" value="HAMP"/>
    <property type="match status" value="1"/>
</dbReference>
<keyword evidence="6 12" id="KW-0812">Transmembrane</keyword>
<dbReference type="InterPro" id="IPR050428">
    <property type="entry name" value="TCS_sensor_his_kinase"/>
</dbReference>
<dbReference type="PANTHER" id="PTHR45436:SF15">
    <property type="entry name" value="SENSOR HISTIDINE KINASE CUSS"/>
    <property type="match status" value="1"/>
</dbReference>
<evidence type="ECO:0000256" key="1">
    <source>
        <dbReference type="ARBA" id="ARBA00000085"/>
    </source>
</evidence>
<evidence type="ECO:0000256" key="6">
    <source>
        <dbReference type="ARBA" id="ARBA00022692"/>
    </source>
</evidence>
<evidence type="ECO:0000256" key="7">
    <source>
        <dbReference type="ARBA" id="ARBA00022777"/>
    </source>
</evidence>
<evidence type="ECO:0000256" key="3">
    <source>
        <dbReference type="ARBA" id="ARBA00012438"/>
    </source>
</evidence>
<dbReference type="EMBL" id="WWCW01000025">
    <property type="protein sequence ID" value="MYM87521.1"/>
    <property type="molecule type" value="Genomic_DNA"/>
</dbReference>
<dbReference type="InterPro" id="IPR036097">
    <property type="entry name" value="HisK_dim/P_sf"/>
</dbReference>
<dbReference type="InterPro" id="IPR005467">
    <property type="entry name" value="His_kinase_dom"/>
</dbReference>
<keyword evidence="8 12" id="KW-1133">Transmembrane helix</keyword>
<dbReference type="SUPFAM" id="SSF55874">
    <property type="entry name" value="ATPase domain of HSP90 chaperone/DNA topoisomerase II/histidine kinase"/>
    <property type="match status" value="1"/>
</dbReference>
<keyword evidence="4" id="KW-0597">Phosphoprotein</keyword>
<dbReference type="InterPro" id="IPR003661">
    <property type="entry name" value="HisK_dim/P_dom"/>
</dbReference>
<gene>
    <name evidence="15" type="ORF">GTP91_10050</name>
</gene>
<dbReference type="PRINTS" id="PR00344">
    <property type="entry name" value="BCTRLSENSOR"/>
</dbReference>
<evidence type="ECO:0000256" key="10">
    <source>
        <dbReference type="ARBA" id="ARBA00023136"/>
    </source>
</evidence>
<evidence type="ECO:0000256" key="2">
    <source>
        <dbReference type="ARBA" id="ARBA00004141"/>
    </source>
</evidence>
<dbReference type="PROSITE" id="PS50109">
    <property type="entry name" value="HIS_KIN"/>
    <property type="match status" value="1"/>
</dbReference>
<dbReference type="Proteomes" id="UP000470302">
    <property type="component" value="Unassembled WGS sequence"/>
</dbReference>
<dbReference type="GO" id="GO:0005886">
    <property type="term" value="C:plasma membrane"/>
    <property type="evidence" value="ECO:0007669"/>
    <property type="project" value="TreeGrafter"/>
</dbReference>
<name>A0A845G0Y8_9BURK</name>
<organism evidence="15 16">
    <name type="scientific">Duganella vulcania</name>
    <dbReference type="NCBI Taxonomy" id="2692166"/>
    <lineage>
        <taxon>Bacteria</taxon>
        <taxon>Pseudomonadati</taxon>
        <taxon>Pseudomonadota</taxon>
        <taxon>Betaproteobacteria</taxon>
        <taxon>Burkholderiales</taxon>
        <taxon>Oxalobacteraceae</taxon>
        <taxon>Telluria group</taxon>
        <taxon>Duganella</taxon>
    </lineage>
</organism>
<feature type="domain" description="Histidine kinase" evidence="13">
    <location>
        <begin position="324"/>
        <end position="536"/>
    </location>
</feature>
<accession>A0A845G0Y8</accession>
<keyword evidence="7" id="KW-0418">Kinase</keyword>
<keyword evidence="10 12" id="KW-0472">Membrane</keyword>
<protein>
    <recommendedName>
        <fullName evidence="3">histidine kinase</fullName>
        <ecNumber evidence="3">2.7.13.3</ecNumber>
    </recommendedName>
</protein>
<reference evidence="15 16" key="1">
    <citation type="submission" date="2020-01" db="EMBL/GenBank/DDBJ databases">
        <title>Novel species isolated from a subtropical stream in China.</title>
        <authorList>
            <person name="Lu H."/>
        </authorList>
    </citation>
    <scope>NUCLEOTIDE SEQUENCE [LARGE SCALE GENOMIC DNA]</scope>
    <source>
        <strain evidence="15 16">FT82W</strain>
    </source>
</reference>
<comment type="subcellular location">
    <subcellularLocation>
        <location evidence="2">Membrane</location>
        <topology evidence="2">Multi-pass membrane protein</topology>
    </subcellularLocation>
</comment>
<evidence type="ECO:0000256" key="12">
    <source>
        <dbReference type="SAM" id="Phobius"/>
    </source>
</evidence>
<keyword evidence="9" id="KW-0902">Two-component regulatory system</keyword>
<dbReference type="Gene3D" id="1.10.287.130">
    <property type="match status" value="1"/>
</dbReference>
<dbReference type="InterPro" id="IPR003660">
    <property type="entry name" value="HAMP_dom"/>
</dbReference>
<feature type="transmembrane region" description="Helical" evidence="12">
    <location>
        <begin position="6"/>
        <end position="29"/>
    </location>
</feature>
<dbReference type="Pfam" id="PF00512">
    <property type="entry name" value="HisKA"/>
    <property type="match status" value="1"/>
</dbReference>
<dbReference type="SUPFAM" id="SSF158472">
    <property type="entry name" value="HAMP domain-like"/>
    <property type="match status" value="1"/>
</dbReference>
<evidence type="ECO:0000256" key="5">
    <source>
        <dbReference type="ARBA" id="ARBA00022679"/>
    </source>
</evidence>
<feature type="domain" description="HAMP" evidence="14">
    <location>
        <begin position="260"/>
        <end position="316"/>
    </location>
</feature>
<evidence type="ECO:0000313" key="15">
    <source>
        <dbReference type="EMBL" id="MYM87521.1"/>
    </source>
</evidence>
<dbReference type="PANTHER" id="PTHR45436">
    <property type="entry name" value="SENSOR HISTIDINE KINASE YKOH"/>
    <property type="match status" value="1"/>
</dbReference>
<evidence type="ECO:0000313" key="16">
    <source>
        <dbReference type="Proteomes" id="UP000470302"/>
    </source>
</evidence>
<dbReference type="Pfam" id="PF00672">
    <property type="entry name" value="HAMP"/>
    <property type="match status" value="1"/>
</dbReference>
<dbReference type="GO" id="GO:0000155">
    <property type="term" value="F:phosphorelay sensor kinase activity"/>
    <property type="evidence" value="ECO:0007669"/>
    <property type="project" value="InterPro"/>
</dbReference>
<comment type="catalytic activity">
    <reaction evidence="1">
        <text>ATP + protein L-histidine = ADP + protein N-phospho-L-histidine.</text>
        <dbReference type="EC" id="2.7.13.3"/>
    </reaction>
</comment>